<organism evidence="2 3">
    <name type="scientific">Prosthecobacter fusiformis</name>
    <dbReference type="NCBI Taxonomy" id="48464"/>
    <lineage>
        <taxon>Bacteria</taxon>
        <taxon>Pseudomonadati</taxon>
        <taxon>Verrucomicrobiota</taxon>
        <taxon>Verrucomicrobiia</taxon>
        <taxon>Verrucomicrobiales</taxon>
        <taxon>Verrucomicrobiaceae</taxon>
        <taxon>Prosthecobacter</taxon>
    </lineage>
</organism>
<dbReference type="EMBL" id="SOCA01000003">
    <property type="protein sequence ID" value="TDU71428.1"/>
    <property type="molecule type" value="Genomic_DNA"/>
</dbReference>
<evidence type="ECO:0000313" key="2">
    <source>
        <dbReference type="EMBL" id="TDU71428.1"/>
    </source>
</evidence>
<keyword evidence="3" id="KW-1185">Reference proteome</keyword>
<sequence>MKNCAVIFGIYSLSLVGLAHGNPPQAVVGRTIYHADDSRTESVRDPNTRELTESTYNTAGQLTVKKIFLLNEKGEPMQGNVYDGRGNLVARVQSIYDEFGRRKEDRLMNLRGEVFQQVVHEYGKDGKALPPKVVNLNSQAAPMMKPAAIDYTQPIPENSSRFAPQQIPAASQPAPTAPVSEPTGQEEKPKANFFKKLFKK</sequence>
<dbReference type="RefSeq" id="WP_133795582.1">
    <property type="nucleotide sequence ID" value="NZ_SOCA01000003.1"/>
</dbReference>
<dbReference type="OrthoDB" id="189579at2"/>
<dbReference type="AlphaFoldDB" id="A0A4R7S1X6"/>
<proteinExistence type="predicted"/>
<evidence type="ECO:0000256" key="1">
    <source>
        <dbReference type="SAM" id="MobiDB-lite"/>
    </source>
</evidence>
<reference evidence="2 3" key="1">
    <citation type="submission" date="2019-03" db="EMBL/GenBank/DDBJ databases">
        <title>Genomic Encyclopedia of Archaeal and Bacterial Type Strains, Phase II (KMG-II): from individual species to whole genera.</title>
        <authorList>
            <person name="Goeker M."/>
        </authorList>
    </citation>
    <scope>NUCLEOTIDE SEQUENCE [LARGE SCALE GENOMIC DNA]</scope>
    <source>
        <strain evidence="2 3">ATCC 25309</strain>
    </source>
</reference>
<feature type="compositionally biased region" description="Low complexity" evidence="1">
    <location>
        <begin position="163"/>
        <end position="178"/>
    </location>
</feature>
<comment type="caution">
    <text evidence="2">The sequence shown here is derived from an EMBL/GenBank/DDBJ whole genome shotgun (WGS) entry which is preliminary data.</text>
</comment>
<evidence type="ECO:0008006" key="4">
    <source>
        <dbReference type="Google" id="ProtNLM"/>
    </source>
</evidence>
<protein>
    <recommendedName>
        <fullName evidence="4">YD repeat-containing protein</fullName>
    </recommendedName>
</protein>
<gene>
    <name evidence="2" type="ORF">EI77_02552</name>
</gene>
<name>A0A4R7S1X6_9BACT</name>
<feature type="region of interest" description="Disordered" evidence="1">
    <location>
        <begin position="154"/>
        <end position="200"/>
    </location>
</feature>
<evidence type="ECO:0000313" key="3">
    <source>
        <dbReference type="Proteomes" id="UP000295662"/>
    </source>
</evidence>
<accession>A0A4R7S1X6</accession>
<dbReference type="Proteomes" id="UP000295662">
    <property type="component" value="Unassembled WGS sequence"/>
</dbReference>